<dbReference type="SUPFAM" id="SSF53474">
    <property type="entry name" value="alpha/beta-Hydrolases"/>
    <property type="match status" value="1"/>
</dbReference>
<proteinExistence type="predicted"/>
<keyword evidence="3" id="KW-1185">Reference proteome</keyword>
<evidence type="ECO:0000313" key="3">
    <source>
        <dbReference type="Proteomes" id="UP001500051"/>
    </source>
</evidence>
<name>A0ABP7DYT8_9ACTN</name>
<dbReference type="InterPro" id="IPR008391">
    <property type="entry name" value="AXE1_dom"/>
</dbReference>
<sequence>MPLFDLPLSELESYSPEIPIPADLVPFWTETLAETRRHDLALDRTPYDNKLALIETEDLTYAGFGGTPVKAWLHRPAGVEGPLPTVVQYHGYSGGRGFPHATTTWAQAGYAHLVMDTRGQGWSAGGPSGTADWAPEAGVNHTPGFMTSGLSDPRHYYYRRVYADAVRLLDVALALPEVDASKIIVTGGSQGGGITIAAAALAALSDIPLVGAAPDVPFLCHIRRAVELTDRLPYAEITQYLAAWRDHAEQAYATLAYIDGAVLGRLATAPTLFSVALMDPICPPSTVFAAYHAYGADASDPVLDKEIRVYGHNGHEGGGPYQIDAQLDWFAERFASTS</sequence>
<comment type="caution">
    <text evidence="2">The sequence shown here is derived from an EMBL/GenBank/DDBJ whole genome shotgun (WGS) entry which is preliminary data.</text>
</comment>
<reference evidence="3" key="1">
    <citation type="journal article" date="2019" name="Int. J. Syst. Evol. Microbiol.">
        <title>The Global Catalogue of Microorganisms (GCM) 10K type strain sequencing project: providing services to taxonomists for standard genome sequencing and annotation.</title>
        <authorList>
            <consortium name="The Broad Institute Genomics Platform"/>
            <consortium name="The Broad Institute Genome Sequencing Center for Infectious Disease"/>
            <person name="Wu L."/>
            <person name="Ma J."/>
        </authorList>
    </citation>
    <scope>NUCLEOTIDE SEQUENCE [LARGE SCALE GENOMIC DNA]</scope>
    <source>
        <strain evidence="3">JCM 16548</strain>
    </source>
</reference>
<dbReference type="InterPro" id="IPR029058">
    <property type="entry name" value="AB_hydrolase_fold"/>
</dbReference>
<organism evidence="2 3">
    <name type="scientific">Microlunatus aurantiacus</name>
    <dbReference type="NCBI Taxonomy" id="446786"/>
    <lineage>
        <taxon>Bacteria</taxon>
        <taxon>Bacillati</taxon>
        <taxon>Actinomycetota</taxon>
        <taxon>Actinomycetes</taxon>
        <taxon>Propionibacteriales</taxon>
        <taxon>Propionibacteriaceae</taxon>
        <taxon>Microlunatus</taxon>
    </lineage>
</organism>
<dbReference type="PANTHER" id="PTHR40111">
    <property type="entry name" value="CEPHALOSPORIN-C DEACETYLASE"/>
    <property type="match status" value="1"/>
</dbReference>
<dbReference type="Gene3D" id="3.40.50.1820">
    <property type="entry name" value="alpha/beta hydrolase"/>
    <property type="match status" value="1"/>
</dbReference>
<dbReference type="EMBL" id="BAAAYX010000013">
    <property type="protein sequence ID" value="GAA3709879.1"/>
    <property type="molecule type" value="Genomic_DNA"/>
</dbReference>
<dbReference type="Pfam" id="PF05448">
    <property type="entry name" value="AXE1"/>
    <property type="match status" value="1"/>
</dbReference>
<dbReference type="InterPro" id="IPR039069">
    <property type="entry name" value="CE7"/>
</dbReference>
<feature type="domain" description="Acetyl xylan esterase" evidence="1">
    <location>
        <begin position="1"/>
        <end position="331"/>
    </location>
</feature>
<dbReference type="Proteomes" id="UP001500051">
    <property type="component" value="Unassembled WGS sequence"/>
</dbReference>
<gene>
    <name evidence="2" type="ORF">GCM10022204_30240</name>
</gene>
<evidence type="ECO:0000259" key="1">
    <source>
        <dbReference type="Pfam" id="PF05448"/>
    </source>
</evidence>
<protein>
    <submittedName>
        <fullName evidence="2">Acetylxylan esterase</fullName>
    </submittedName>
</protein>
<evidence type="ECO:0000313" key="2">
    <source>
        <dbReference type="EMBL" id="GAA3709879.1"/>
    </source>
</evidence>
<dbReference type="RefSeq" id="WP_344813221.1">
    <property type="nucleotide sequence ID" value="NZ_BAAAYX010000013.1"/>
</dbReference>
<dbReference type="PANTHER" id="PTHR40111:SF1">
    <property type="entry name" value="CEPHALOSPORIN-C DEACETYLASE"/>
    <property type="match status" value="1"/>
</dbReference>
<accession>A0ABP7DYT8</accession>